<name>A0A6G8Q3R1_9ACTN</name>
<dbReference type="Proteomes" id="UP000502706">
    <property type="component" value="Plasmid unnamed1"/>
</dbReference>
<evidence type="ECO:0000313" key="2">
    <source>
        <dbReference type="Proteomes" id="UP000502706"/>
    </source>
</evidence>
<dbReference type="RefSeq" id="WP_166398809.1">
    <property type="nucleotide sequence ID" value="NZ_CP045122.1"/>
</dbReference>
<sequence>MSGNKIAARCEHLVMVQGHRGGSSTATFKTPDEFFVFDTDRLAPCPGVYVKRDDPRYARAYDAGYVEPDSPAPIR</sequence>
<dbReference type="KEGG" id="rmar:GBA65_21930"/>
<organism evidence="1 2">
    <name type="scientific">Rubrobacter marinus</name>
    <dbReference type="NCBI Taxonomy" id="2653852"/>
    <lineage>
        <taxon>Bacteria</taxon>
        <taxon>Bacillati</taxon>
        <taxon>Actinomycetota</taxon>
        <taxon>Rubrobacteria</taxon>
        <taxon>Rubrobacterales</taxon>
        <taxon>Rubrobacteraceae</taxon>
        <taxon>Rubrobacter</taxon>
    </lineage>
</organism>
<dbReference type="AlphaFoldDB" id="A0A6G8Q3R1"/>
<gene>
    <name evidence="1" type="ORF">GBA65_21930</name>
</gene>
<keyword evidence="2" id="KW-1185">Reference proteome</keyword>
<evidence type="ECO:0000313" key="1">
    <source>
        <dbReference type="EMBL" id="QIN81096.1"/>
    </source>
</evidence>
<geneLocation type="plasmid" evidence="1 2">
    <name>unnamed1</name>
</geneLocation>
<protein>
    <submittedName>
        <fullName evidence="1">Uncharacterized protein</fullName>
    </submittedName>
</protein>
<proteinExistence type="predicted"/>
<dbReference type="EMBL" id="CP045122">
    <property type="protein sequence ID" value="QIN81096.1"/>
    <property type="molecule type" value="Genomic_DNA"/>
</dbReference>
<keyword evidence="1" id="KW-0614">Plasmid</keyword>
<reference evidence="1 2" key="1">
    <citation type="submission" date="2019-10" db="EMBL/GenBank/DDBJ databases">
        <title>Rubrobacter sp nov SCSIO 52915 isolated from a deep-sea sediment in the South China Sea.</title>
        <authorList>
            <person name="Chen R.W."/>
        </authorList>
    </citation>
    <scope>NUCLEOTIDE SEQUENCE [LARGE SCALE GENOMIC DNA]</scope>
    <source>
        <strain evidence="1 2">SCSIO 52915</strain>
        <plasmid evidence="1 2">unnamed1</plasmid>
    </source>
</reference>
<accession>A0A6G8Q3R1</accession>